<comment type="catalytic activity">
    <reaction evidence="6">
        <text>acetate + ATP = acetyl phosphate + ADP</text>
        <dbReference type="Rhea" id="RHEA:11352"/>
        <dbReference type="ChEBI" id="CHEBI:22191"/>
        <dbReference type="ChEBI" id="CHEBI:30089"/>
        <dbReference type="ChEBI" id="CHEBI:30616"/>
        <dbReference type="ChEBI" id="CHEBI:456216"/>
        <dbReference type="EC" id="2.7.2.1"/>
    </reaction>
</comment>
<dbReference type="Gene3D" id="2.60.40.420">
    <property type="entry name" value="Cupredoxins - blue copper proteins"/>
    <property type="match status" value="3"/>
</dbReference>
<keyword evidence="3 6" id="KW-0547">Nucleotide-binding</keyword>
<gene>
    <name evidence="11" type="ORF">AAP_01232</name>
</gene>
<dbReference type="InterPro" id="IPR011706">
    <property type="entry name" value="Cu-oxidase_C"/>
</dbReference>
<dbReference type="HAMAP" id="MF_00020">
    <property type="entry name" value="Acetate_kinase"/>
    <property type="match status" value="1"/>
</dbReference>
<dbReference type="GO" id="GO:0006083">
    <property type="term" value="P:acetate metabolic process"/>
    <property type="evidence" value="ECO:0007669"/>
    <property type="project" value="TreeGrafter"/>
</dbReference>
<feature type="binding site" evidence="6">
    <location>
        <position position="96"/>
    </location>
    <ligand>
        <name>substrate</name>
    </ligand>
</feature>
<evidence type="ECO:0000256" key="7">
    <source>
        <dbReference type="SAM" id="MobiDB-lite"/>
    </source>
</evidence>
<feature type="domain" description="Plastocyanin-like" evidence="9">
    <location>
        <begin position="879"/>
        <end position="991"/>
    </location>
</feature>
<name>A0A168CDI7_9EURO</name>
<dbReference type="VEuPathDB" id="FungiDB:AAP_01232"/>
<feature type="active site" description="Proton donor/acceptor" evidence="6">
    <location>
        <position position="152"/>
    </location>
</feature>
<feature type="domain" description="Plastocyanin-like" evidence="10">
    <location>
        <begin position="514"/>
        <end position="623"/>
    </location>
</feature>
<feature type="site" description="Transition state stabilizer" evidence="6">
    <location>
        <position position="184"/>
    </location>
</feature>
<dbReference type="NCBIfam" id="TIGR00016">
    <property type="entry name" value="ackA"/>
    <property type="match status" value="1"/>
</dbReference>
<dbReference type="PRINTS" id="PR00471">
    <property type="entry name" value="ACETATEKNASE"/>
</dbReference>
<dbReference type="PROSITE" id="PS01076">
    <property type="entry name" value="ACETATE_KINASE_2"/>
    <property type="match status" value="1"/>
</dbReference>
<dbReference type="CDD" id="cd13901">
    <property type="entry name" value="CuRO_3_MaLCC_like"/>
    <property type="match status" value="1"/>
</dbReference>
<evidence type="ECO:0000313" key="11">
    <source>
        <dbReference type="EMBL" id="KZZ96459.1"/>
    </source>
</evidence>
<dbReference type="InterPro" id="IPR011707">
    <property type="entry name" value="Cu-oxidase-like_N"/>
</dbReference>
<keyword evidence="2 6" id="KW-0808">Transferase</keyword>
<dbReference type="SUPFAM" id="SSF49503">
    <property type="entry name" value="Cupredoxins"/>
    <property type="match status" value="3"/>
</dbReference>
<dbReference type="InterPro" id="IPR001117">
    <property type="entry name" value="Cu-oxidase_2nd"/>
</dbReference>
<dbReference type="InterPro" id="IPR004372">
    <property type="entry name" value="Ac/propionate_kinase"/>
</dbReference>
<evidence type="ECO:0000256" key="2">
    <source>
        <dbReference type="ARBA" id="ARBA00022679"/>
    </source>
</evidence>
<evidence type="ECO:0000259" key="9">
    <source>
        <dbReference type="Pfam" id="PF07731"/>
    </source>
</evidence>
<reference evidence="11 12" key="1">
    <citation type="journal article" date="2016" name="Genome Biol. Evol.">
        <title>Divergent and convergent evolution of fungal pathogenicity.</title>
        <authorList>
            <person name="Shang Y."/>
            <person name="Xiao G."/>
            <person name="Zheng P."/>
            <person name="Cen K."/>
            <person name="Zhan S."/>
            <person name="Wang C."/>
        </authorList>
    </citation>
    <scope>NUCLEOTIDE SEQUENCE [LARGE SCALE GENOMIC DNA]</scope>
    <source>
        <strain evidence="11 12">ARSEF 7405</strain>
    </source>
</reference>
<dbReference type="Gene3D" id="3.30.420.40">
    <property type="match status" value="2"/>
</dbReference>
<dbReference type="Pfam" id="PF07731">
    <property type="entry name" value="Cu-oxidase_2"/>
    <property type="match status" value="1"/>
</dbReference>
<comment type="pathway">
    <text evidence="6">Metabolic intermediate biosynthesis; acetyl-CoA biosynthesis; acetyl-CoA from acetate: step 1/2.</text>
</comment>
<dbReference type="OrthoDB" id="67445at2759"/>
<feature type="binding site" evidence="6">
    <location>
        <begin position="212"/>
        <end position="216"/>
    </location>
    <ligand>
        <name>ATP</name>
        <dbReference type="ChEBI" id="CHEBI:30616"/>
    </ligand>
</feature>
<protein>
    <recommendedName>
        <fullName evidence="6">Probable acetate kinase</fullName>
        <ecNumber evidence="6">2.7.2.1</ecNumber>
    </recommendedName>
    <alternativeName>
        <fullName evidence="6">Acetokinase</fullName>
    </alternativeName>
</protein>
<proteinExistence type="inferred from homology"/>
<keyword evidence="6" id="KW-0460">Magnesium</keyword>
<dbReference type="InterPro" id="IPR043129">
    <property type="entry name" value="ATPase_NBD"/>
</dbReference>
<dbReference type="GO" id="GO:0016491">
    <property type="term" value="F:oxidoreductase activity"/>
    <property type="evidence" value="ECO:0007669"/>
    <property type="project" value="InterPro"/>
</dbReference>
<evidence type="ECO:0000256" key="3">
    <source>
        <dbReference type="ARBA" id="ARBA00022741"/>
    </source>
</evidence>
<dbReference type="GO" id="GO:0000287">
    <property type="term" value="F:magnesium ion binding"/>
    <property type="evidence" value="ECO:0007669"/>
    <property type="project" value="UniProtKB-UniRule"/>
</dbReference>
<comment type="similarity">
    <text evidence="6">Belongs to the acetokinase family.</text>
</comment>
<keyword evidence="12" id="KW-1185">Reference proteome</keyword>
<evidence type="ECO:0000256" key="4">
    <source>
        <dbReference type="ARBA" id="ARBA00022777"/>
    </source>
</evidence>
<evidence type="ECO:0000259" key="8">
    <source>
        <dbReference type="Pfam" id="PF00394"/>
    </source>
</evidence>
<feature type="binding site" evidence="6">
    <location>
        <position position="9"/>
    </location>
    <ligand>
        <name>Mg(2+)</name>
        <dbReference type="ChEBI" id="CHEBI:18420"/>
    </ligand>
</feature>
<feature type="compositionally biased region" description="Basic and acidic residues" evidence="7">
    <location>
        <begin position="472"/>
        <end position="481"/>
    </location>
</feature>
<keyword evidence="5 6" id="KW-0067">ATP-binding</keyword>
<dbReference type="Pfam" id="PF00871">
    <property type="entry name" value="Acetate_kinase"/>
    <property type="match status" value="1"/>
</dbReference>
<evidence type="ECO:0000259" key="10">
    <source>
        <dbReference type="Pfam" id="PF07732"/>
    </source>
</evidence>
<dbReference type="UniPathway" id="UPA00340">
    <property type="reaction ID" value="UER00458"/>
</dbReference>
<organism evidence="11 12">
    <name type="scientific">Ascosphaera apis ARSEF 7405</name>
    <dbReference type="NCBI Taxonomy" id="392613"/>
    <lineage>
        <taxon>Eukaryota</taxon>
        <taxon>Fungi</taxon>
        <taxon>Dikarya</taxon>
        <taxon>Ascomycota</taxon>
        <taxon>Pezizomycotina</taxon>
        <taxon>Eurotiomycetes</taxon>
        <taxon>Eurotiomycetidae</taxon>
        <taxon>Onygenales</taxon>
        <taxon>Ascosphaeraceae</taxon>
        <taxon>Ascosphaera</taxon>
    </lineage>
</organism>
<feature type="domain" description="Plastocyanin-like" evidence="8">
    <location>
        <begin position="634"/>
        <end position="774"/>
    </location>
</feature>
<dbReference type="Pfam" id="PF00394">
    <property type="entry name" value="Cu-oxidase"/>
    <property type="match status" value="1"/>
</dbReference>
<dbReference type="EC" id="2.7.2.1" evidence="6"/>
<feature type="region of interest" description="Disordered" evidence="7">
    <location>
        <begin position="472"/>
        <end position="496"/>
    </location>
</feature>
<comment type="caution">
    <text evidence="11">The sequence shown here is derived from an EMBL/GenBank/DDBJ whole genome shotgun (WGS) entry which is preliminary data.</text>
</comment>
<keyword evidence="4 6" id="KW-0418">Kinase</keyword>
<evidence type="ECO:0000256" key="1">
    <source>
        <dbReference type="ARBA" id="ARBA00010609"/>
    </source>
</evidence>
<dbReference type="Proteomes" id="UP000242877">
    <property type="component" value="Unassembled WGS sequence"/>
</dbReference>
<dbReference type="InterPro" id="IPR023865">
    <property type="entry name" value="Aliphatic_acid_kinase_CS"/>
</dbReference>
<dbReference type="InterPro" id="IPR000890">
    <property type="entry name" value="Aliphatic_acid_kin_short-chain"/>
</dbReference>
<comment type="cofactor">
    <cofactor evidence="6">
        <name>Mg(2+)</name>
        <dbReference type="ChEBI" id="CHEBI:18420"/>
    </cofactor>
</comment>
<comment type="similarity">
    <text evidence="1">Belongs to the multicopper oxidase family.</text>
</comment>
<dbReference type="CDD" id="cd13854">
    <property type="entry name" value="CuRO_1_MaLCC_like"/>
    <property type="match status" value="1"/>
</dbReference>
<dbReference type="PANTHER" id="PTHR21060:SF15">
    <property type="entry name" value="ACETATE KINASE-RELATED"/>
    <property type="match status" value="1"/>
</dbReference>
<feature type="binding site" evidence="6">
    <location>
        <position position="16"/>
    </location>
    <ligand>
        <name>ATP</name>
        <dbReference type="ChEBI" id="CHEBI:30616"/>
    </ligand>
</feature>
<keyword evidence="6" id="KW-0479">Metal-binding</keyword>
<dbReference type="GO" id="GO:0005507">
    <property type="term" value="F:copper ion binding"/>
    <property type="evidence" value="ECO:0007669"/>
    <property type="project" value="InterPro"/>
</dbReference>
<dbReference type="GO" id="GO:0008776">
    <property type="term" value="F:acetate kinase activity"/>
    <property type="evidence" value="ECO:0007669"/>
    <property type="project" value="UniProtKB-UniRule"/>
</dbReference>
<evidence type="ECO:0000256" key="5">
    <source>
        <dbReference type="ARBA" id="ARBA00022840"/>
    </source>
</evidence>
<dbReference type="EMBL" id="AZGZ01000003">
    <property type="protein sequence ID" value="KZZ96459.1"/>
    <property type="molecule type" value="Genomic_DNA"/>
</dbReference>
<dbReference type="PANTHER" id="PTHR21060">
    <property type="entry name" value="ACETATE KINASE"/>
    <property type="match status" value="1"/>
</dbReference>
<feature type="binding site" evidence="6">
    <location>
        <position position="400"/>
    </location>
    <ligand>
        <name>Mg(2+)</name>
        <dbReference type="ChEBI" id="CHEBI:18420"/>
    </ligand>
</feature>
<evidence type="ECO:0000256" key="6">
    <source>
        <dbReference type="HAMAP-Rule" id="MF_03131"/>
    </source>
</evidence>
<dbReference type="InterPro" id="IPR008972">
    <property type="entry name" value="Cupredoxin"/>
</dbReference>
<accession>A0A168CDI7</accession>
<comment type="caution">
    <text evidence="6">Lacks conserved residue(s) required for the propagation of feature annotation.</text>
</comment>
<dbReference type="Pfam" id="PF07732">
    <property type="entry name" value="Cu-oxidase_3"/>
    <property type="match status" value="1"/>
</dbReference>
<sequence length="1026" mass="113305">MPELCLSINAGSSSLKTTIFKLGNPPVQLATATVEGLTAPPVVFKYEHGDDQVKKTIKDEAMGSPEAFRYIVKYLKDDPNLQEVQAEKDLPYFLHRIVHGGKFDREVAIDDDNLHYLEELSDLAPLHNFASLEIIKESRNSVPSAKNVAFFDSVFHQTMPDYIKTYPIDQKIAKSNWLRKYGFHGISYAFITENVAKFLKKPPSSLNIIACHLGSGTSVCAVKNGESLDTTMGLTPLAGLPGATRSGSIDPSLVFHYTSEAGRLSRSSSSGMHVSQAEELLNKKAGWKSLIGTTNFSECATPNPPSDMHRLAFEIVVDRIVGYIGSYYLKLEAQVDALVFAAGIGEKSAYLREKIVEKCLCLGFAVEPEINNKGPGKEVVTDISAHGSGGPRVLICQTDEMYQMAKLYSERRPSLKAQSLVKDGRCGVSATSKLLAVNNYGHLNVSYLPEFLGDRSPTGLTKGSIGDGRTQIKRETSEEGSRPWGKRIKPYGQTPKTGRTRHYEFTIERAISNSDGYIKDSLAINGQIPGPLIEADWGDVIEVTVHNHIKTPEEGTSIHWHGFFMKDSPWFDGIPGVVQCPIAPGASFTYRFIAERPGTTWYHSHYSAQYGGGLYGPMVVYGPSHANFDIDIGPIFVSDYYHKEYFKIVQDLVGTDQSLWHPPSNNSLINGRNIHARRCGTNLTESTLGCGEEPGLSKFSFRSGKIHKLRLINPGAMGTMKFSIDGHRLMVIALDMVPIHPYTTDYVVLSVGQRMDVLVRASRGPDDAYYMRAAQIGIPCGFSLNPFAKALILHENASDAILPDESHPHKMAGNEDLTCISAQQPLVGTGPLDSRQISKPHITKRFLVTSQINATGHQNYAVNGSVFHANYNHPLLLQVHRGDLDFEPSLNVHNLGNNKVVRVIIESETEGPHPMHLHGHDILVLAAGSGKWDGMTLNEGNPLRRDVHVLPPGGHLVLQFESDNPGVWAFHCHIAWHLSLGFYTNLLTHPEKVRKRKEIARIIPKTCRAWDEWSKSHLVAEIDDGV</sequence>
<dbReference type="AlphaFoldDB" id="A0A168CDI7"/>
<dbReference type="SUPFAM" id="SSF53067">
    <property type="entry name" value="Actin-like ATPase domain"/>
    <property type="match status" value="2"/>
</dbReference>
<dbReference type="GO" id="GO:0005524">
    <property type="term" value="F:ATP binding"/>
    <property type="evidence" value="ECO:0007669"/>
    <property type="project" value="UniProtKB-KW"/>
</dbReference>
<evidence type="ECO:0000313" key="12">
    <source>
        <dbReference type="Proteomes" id="UP000242877"/>
    </source>
</evidence>
<dbReference type="GO" id="GO:0006085">
    <property type="term" value="P:acetyl-CoA biosynthetic process"/>
    <property type="evidence" value="ECO:0007669"/>
    <property type="project" value="UniProtKB-UniRule"/>
</dbReference>
<feature type="site" description="Transition state stabilizer" evidence="6">
    <location>
        <position position="245"/>
    </location>
</feature>